<evidence type="ECO:0000256" key="1">
    <source>
        <dbReference type="ARBA" id="ARBA00001913"/>
    </source>
</evidence>
<evidence type="ECO:0000256" key="5">
    <source>
        <dbReference type="ARBA" id="ARBA00023157"/>
    </source>
</evidence>
<keyword evidence="7" id="KW-0106">Calcium</keyword>
<organism evidence="11 12">
    <name type="scientific">Podospora australis</name>
    <dbReference type="NCBI Taxonomy" id="1536484"/>
    <lineage>
        <taxon>Eukaryota</taxon>
        <taxon>Fungi</taxon>
        <taxon>Dikarya</taxon>
        <taxon>Ascomycota</taxon>
        <taxon>Pezizomycotina</taxon>
        <taxon>Sordariomycetes</taxon>
        <taxon>Sordariomycetidae</taxon>
        <taxon>Sordariales</taxon>
        <taxon>Podosporaceae</taxon>
        <taxon>Podospora</taxon>
    </lineage>
</organism>
<dbReference type="Proteomes" id="UP001302126">
    <property type="component" value="Unassembled WGS sequence"/>
</dbReference>
<dbReference type="PANTHER" id="PTHR11742:SF89">
    <property type="entry name" value="ALPHA-1,2-MANNOSIDASE"/>
    <property type="match status" value="1"/>
</dbReference>
<dbReference type="FunFam" id="1.50.10.10:FF:000037">
    <property type="entry name" value="alpha-1,2-Mannosidase"/>
    <property type="match status" value="1"/>
</dbReference>
<dbReference type="SUPFAM" id="SSF48225">
    <property type="entry name" value="Seven-hairpin glycosidases"/>
    <property type="match status" value="1"/>
</dbReference>
<dbReference type="InterPro" id="IPR001382">
    <property type="entry name" value="Glyco_hydro_47"/>
</dbReference>
<reference evidence="11" key="1">
    <citation type="journal article" date="2023" name="Mol. Phylogenet. Evol.">
        <title>Genome-scale phylogeny and comparative genomics of the fungal order Sordariales.</title>
        <authorList>
            <person name="Hensen N."/>
            <person name="Bonometti L."/>
            <person name="Westerberg I."/>
            <person name="Brannstrom I.O."/>
            <person name="Guillou S."/>
            <person name="Cros-Aarteil S."/>
            <person name="Calhoun S."/>
            <person name="Haridas S."/>
            <person name="Kuo A."/>
            <person name="Mondo S."/>
            <person name="Pangilinan J."/>
            <person name="Riley R."/>
            <person name="LaButti K."/>
            <person name="Andreopoulos B."/>
            <person name="Lipzen A."/>
            <person name="Chen C."/>
            <person name="Yan M."/>
            <person name="Daum C."/>
            <person name="Ng V."/>
            <person name="Clum A."/>
            <person name="Steindorff A."/>
            <person name="Ohm R.A."/>
            <person name="Martin F."/>
            <person name="Silar P."/>
            <person name="Natvig D.O."/>
            <person name="Lalanne C."/>
            <person name="Gautier V."/>
            <person name="Ament-Velasquez S.L."/>
            <person name="Kruys A."/>
            <person name="Hutchinson M.I."/>
            <person name="Powell A.J."/>
            <person name="Barry K."/>
            <person name="Miller A.N."/>
            <person name="Grigoriev I.V."/>
            <person name="Debuchy R."/>
            <person name="Gladieux P."/>
            <person name="Hiltunen Thoren M."/>
            <person name="Johannesson H."/>
        </authorList>
    </citation>
    <scope>NUCLEOTIDE SEQUENCE</scope>
    <source>
        <strain evidence="11">PSN309</strain>
    </source>
</reference>
<feature type="active site" evidence="6">
    <location>
        <position position="511"/>
    </location>
</feature>
<evidence type="ECO:0000256" key="6">
    <source>
        <dbReference type="PIRSR" id="PIRSR601382-1"/>
    </source>
</evidence>
<name>A0AAN7AJN6_9PEZI</name>
<evidence type="ECO:0000256" key="4">
    <source>
        <dbReference type="ARBA" id="ARBA00022801"/>
    </source>
</evidence>
<dbReference type="PANTHER" id="PTHR11742">
    <property type="entry name" value="MANNOSYL-OLIGOSACCHARIDE ALPHA-1,2-MANNOSIDASE-RELATED"/>
    <property type="match status" value="1"/>
</dbReference>
<dbReference type="PRINTS" id="PR00747">
    <property type="entry name" value="GLYHDRLASE47"/>
</dbReference>
<feature type="region of interest" description="Disordered" evidence="10">
    <location>
        <begin position="36"/>
        <end position="59"/>
    </location>
</feature>
<comment type="caution">
    <text evidence="11">The sequence shown here is derived from an EMBL/GenBank/DDBJ whole genome shotgun (WGS) entry which is preliminary data.</text>
</comment>
<comment type="cofactor">
    <cofactor evidence="1 7">
        <name>Ca(2+)</name>
        <dbReference type="ChEBI" id="CHEBI:29108"/>
    </cofactor>
</comment>
<gene>
    <name evidence="11" type="ORF">QBC35DRAFT_473497</name>
</gene>
<dbReference type="EC" id="3.2.1.-" evidence="9"/>
<dbReference type="InterPro" id="IPR050749">
    <property type="entry name" value="Glycosyl_Hydrolase_47"/>
</dbReference>
<evidence type="ECO:0000256" key="3">
    <source>
        <dbReference type="ARBA" id="ARBA00007658"/>
    </source>
</evidence>
<feature type="active site" description="Proton donor" evidence="6">
    <location>
        <position position="204"/>
    </location>
</feature>
<evidence type="ECO:0000256" key="9">
    <source>
        <dbReference type="RuleBase" id="RU361193"/>
    </source>
</evidence>
<comment type="pathway">
    <text evidence="2">Protein modification; protein glycosylation.</text>
</comment>
<dbReference type="InterPro" id="IPR036026">
    <property type="entry name" value="Seven-hairpin_glycosidases"/>
</dbReference>
<dbReference type="GO" id="GO:0005509">
    <property type="term" value="F:calcium ion binding"/>
    <property type="evidence" value="ECO:0007669"/>
    <property type="project" value="InterPro"/>
</dbReference>
<dbReference type="GO" id="GO:0005975">
    <property type="term" value="P:carbohydrate metabolic process"/>
    <property type="evidence" value="ECO:0007669"/>
    <property type="project" value="InterPro"/>
</dbReference>
<keyword evidence="4 9" id="KW-0378">Hydrolase</keyword>
<evidence type="ECO:0000256" key="2">
    <source>
        <dbReference type="ARBA" id="ARBA00004922"/>
    </source>
</evidence>
<proteinExistence type="inferred from homology"/>
<feature type="active site" evidence="6">
    <location>
        <position position="339"/>
    </location>
</feature>
<reference evidence="11" key="2">
    <citation type="submission" date="2023-05" db="EMBL/GenBank/DDBJ databases">
        <authorList>
            <consortium name="Lawrence Berkeley National Laboratory"/>
            <person name="Steindorff A."/>
            <person name="Hensen N."/>
            <person name="Bonometti L."/>
            <person name="Westerberg I."/>
            <person name="Brannstrom I.O."/>
            <person name="Guillou S."/>
            <person name="Cros-Aarteil S."/>
            <person name="Calhoun S."/>
            <person name="Haridas S."/>
            <person name="Kuo A."/>
            <person name="Mondo S."/>
            <person name="Pangilinan J."/>
            <person name="Riley R."/>
            <person name="Labutti K."/>
            <person name="Andreopoulos B."/>
            <person name="Lipzen A."/>
            <person name="Chen C."/>
            <person name="Yanf M."/>
            <person name="Daum C."/>
            <person name="Ng V."/>
            <person name="Clum A."/>
            <person name="Ohm R."/>
            <person name="Martin F."/>
            <person name="Silar P."/>
            <person name="Natvig D."/>
            <person name="Lalanne C."/>
            <person name="Gautier V."/>
            <person name="Ament-Velasquez S.L."/>
            <person name="Kruys A."/>
            <person name="Hutchinson M.I."/>
            <person name="Powell A.J."/>
            <person name="Barry K."/>
            <person name="Miller A.N."/>
            <person name="Grigoriev I.V."/>
            <person name="Debuchy R."/>
            <person name="Gladieux P."/>
            <person name="Thoren M.H."/>
            <person name="Johannesson H."/>
        </authorList>
    </citation>
    <scope>NUCLEOTIDE SEQUENCE</scope>
    <source>
        <strain evidence="11">PSN309</strain>
    </source>
</reference>
<dbReference type="GO" id="GO:0005783">
    <property type="term" value="C:endoplasmic reticulum"/>
    <property type="evidence" value="ECO:0007669"/>
    <property type="project" value="TreeGrafter"/>
</dbReference>
<dbReference type="Gene3D" id="1.50.10.10">
    <property type="match status" value="1"/>
</dbReference>
<evidence type="ECO:0000313" key="11">
    <source>
        <dbReference type="EMBL" id="KAK4188497.1"/>
    </source>
</evidence>
<feature type="disulfide bond" evidence="8">
    <location>
        <begin position="412"/>
        <end position="441"/>
    </location>
</feature>
<evidence type="ECO:0000256" key="8">
    <source>
        <dbReference type="PIRSR" id="PIRSR601382-3"/>
    </source>
</evidence>
<evidence type="ECO:0000256" key="7">
    <source>
        <dbReference type="PIRSR" id="PIRSR601382-2"/>
    </source>
</evidence>
<dbReference type="EMBL" id="MU864387">
    <property type="protein sequence ID" value="KAK4188497.1"/>
    <property type="molecule type" value="Genomic_DNA"/>
</dbReference>
<feature type="binding site" evidence="7">
    <location>
        <position position="599"/>
    </location>
    <ligand>
        <name>Ca(2+)</name>
        <dbReference type="ChEBI" id="CHEBI:29108"/>
    </ligand>
</feature>
<protein>
    <recommendedName>
        <fullName evidence="9">alpha-1,2-Mannosidase</fullName>
        <ecNumber evidence="9">3.2.1.-</ecNumber>
    </recommendedName>
</protein>
<feature type="active site" description="Proton donor" evidence="6">
    <location>
        <position position="455"/>
    </location>
</feature>
<dbReference type="InterPro" id="IPR012341">
    <property type="entry name" value="6hp_glycosidase-like_sf"/>
</dbReference>
<evidence type="ECO:0000313" key="12">
    <source>
        <dbReference type="Proteomes" id="UP001302126"/>
    </source>
</evidence>
<sequence>MAILTARRFQRLTLLTVVVLALYYFFGVEHDPLHSPIYKAKPNTRPPKQTSPTSTTSSEKFQAWKFVPSSYNWGKRAFKHPFDKSEAVELPKGTPHELPRIQHEFTEDELTASHNKTQSSRRNAVREAAKKSWGAYRKYAWGKDELMPEQLKAADTFAGWGATLVDSLDTLWIMDLKPEFDEAVRLVGTIDWDRTTGSRCSLFETTIRYLGGLLSAYDLSGEKILLDKAIEIGDMMYAGFDTENHMPVNSFEFGQAKAGTLRVSASESSAAAGTLSLEFTRLSQLTGDMKYYNAIDGVTREMEKSQDKSNIPGMWPVFVNLQVGFGASGTSFTLGASADSAYEYLSKMYALLGGLEPTYKKLHTKAMAAAKKYLLFRPMLPEKSPDVLFSGTVYATKDGPKDIQPQVQHLACFAGGMFALGGKLFGEEDDVRVGEQLARGCAWAYEAFPSGVMPEVSDLYACPKEKDDDEKEEGEAFAHCKWDEVLVSERAKKLPKGFASITDSSYLLRPEAIESVFILYRITGKKDLLDIAWNMFSAVKKATETKHAHSSIMDVNVEAGASRTKDSMESFWIAETLKYFYLIFSEPDLISLDDYVFNTEAHPLRLPKPGSKLLQKQDDE</sequence>
<dbReference type="GO" id="GO:0004571">
    <property type="term" value="F:mannosyl-oligosaccharide 1,2-alpha-mannosidase activity"/>
    <property type="evidence" value="ECO:0007669"/>
    <property type="project" value="InterPro"/>
</dbReference>
<dbReference type="AlphaFoldDB" id="A0AAN7AJN6"/>
<keyword evidence="5 8" id="KW-1015">Disulfide bond</keyword>
<comment type="similarity">
    <text evidence="3 9">Belongs to the glycosyl hydrolase 47 family.</text>
</comment>
<dbReference type="GO" id="GO:0016020">
    <property type="term" value="C:membrane"/>
    <property type="evidence" value="ECO:0007669"/>
    <property type="project" value="InterPro"/>
</dbReference>
<keyword evidence="7" id="KW-0479">Metal-binding</keyword>
<evidence type="ECO:0000256" key="10">
    <source>
        <dbReference type="SAM" id="MobiDB-lite"/>
    </source>
</evidence>
<dbReference type="GO" id="GO:0036503">
    <property type="term" value="P:ERAD pathway"/>
    <property type="evidence" value="ECO:0007669"/>
    <property type="project" value="UniProtKB-ARBA"/>
</dbReference>
<accession>A0AAN7AJN6</accession>
<keyword evidence="12" id="KW-1185">Reference proteome</keyword>
<dbReference type="Pfam" id="PF01532">
    <property type="entry name" value="Glyco_hydro_47"/>
    <property type="match status" value="1"/>
</dbReference>
<keyword evidence="9" id="KW-0326">Glycosidase</keyword>